<feature type="transmembrane region" description="Helical" evidence="1">
    <location>
        <begin position="12"/>
        <end position="34"/>
    </location>
</feature>
<protein>
    <submittedName>
        <fullName evidence="3">DUF2726 domain-containing protein</fullName>
    </submittedName>
</protein>
<keyword evidence="1" id="KW-0812">Transmembrane</keyword>
<sequence>MNATATVILSYAFMYFVLFIIVPLVIVTFVMTCIKFFRSSEVQMVDAAVSIKPHLLDKESMHFLKSLKSIASNRYDVLYGASLVNVVDIDDSVKNHEEVQDFMEHCHLDYVVVDNESSAVKLVVSNPDTSSPEQMKFVEKCLDYIGVQFIKLDKDKHCDEALLRTALAA</sequence>
<dbReference type="Pfam" id="PF10881">
    <property type="entry name" value="DUF2726"/>
    <property type="match status" value="1"/>
</dbReference>
<keyword evidence="1" id="KW-1133">Transmembrane helix</keyword>
<dbReference type="InterPro" id="IPR024402">
    <property type="entry name" value="DUF2726"/>
</dbReference>
<evidence type="ECO:0000256" key="1">
    <source>
        <dbReference type="SAM" id="Phobius"/>
    </source>
</evidence>
<feature type="domain" description="DUF2726" evidence="2">
    <location>
        <begin position="55"/>
        <end position="167"/>
    </location>
</feature>
<name>A0A1E5IUV8_SHECO</name>
<organism evidence="3 4">
    <name type="scientific">Shewanella colwelliana</name>
    <name type="common">Alteromonas colwelliana</name>
    <dbReference type="NCBI Taxonomy" id="23"/>
    <lineage>
        <taxon>Bacteria</taxon>
        <taxon>Pseudomonadati</taxon>
        <taxon>Pseudomonadota</taxon>
        <taxon>Gammaproteobacteria</taxon>
        <taxon>Alteromonadales</taxon>
        <taxon>Shewanellaceae</taxon>
        <taxon>Shewanella</taxon>
    </lineage>
</organism>
<evidence type="ECO:0000313" key="3">
    <source>
        <dbReference type="EMBL" id="OEG74227.1"/>
    </source>
</evidence>
<proteinExistence type="predicted"/>
<gene>
    <name evidence="3" type="ORF">BEL05_01115</name>
</gene>
<dbReference type="AlphaFoldDB" id="A0A1E5IUV8"/>
<dbReference type="STRING" id="23.BEL05_01115"/>
<dbReference type="OrthoDB" id="6263267at2"/>
<evidence type="ECO:0000313" key="4">
    <source>
        <dbReference type="Proteomes" id="UP000095230"/>
    </source>
</evidence>
<comment type="caution">
    <text evidence="3">The sequence shown here is derived from an EMBL/GenBank/DDBJ whole genome shotgun (WGS) entry which is preliminary data.</text>
</comment>
<reference evidence="3 4" key="1">
    <citation type="submission" date="2016-07" db="EMBL/GenBank/DDBJ databases">
        <title>Whole-genome of two Shewanella species isolated from a digestive organ of sea cucumber Apostichopus japonicus Selenka 1867.</title>
        <authorList>
            <person name="Hong H.-H."/>
            <person name="Choi H."/>
            <person name="Cheon S."/>
            <person name="Oh J.-S."/>
            <person name="Lee H.-G."/>
            <person name="Park C."/>
        </authorList>
    </citation>
    <scope>NUCLEOTIDE SEQUENCE [LARGE SCALE GENOMIC DNA]</scope>
    <source>
        <strain evidence="3 4">CSB03KR</strain>
    </source>
</reference>
<dbReference type="EMBL" id="MCBT01000024">
    <property type="protein sequence ID" value="OEG74227.1"/>
    <property type="molecule type" value="Genomic_DNA"/>
</dbReference>
<accession>A0A1E5IUV8</accession>
<dbReference type="Proteomes" id="UP000095230">
    <property type="component" value="Unassembled WGS sequence"/>
</dbReference>
<evidence type="ECO:0000259" key="2">
    <source>
        <dbReference type="Pfam" id="PF10881"/>
    </source>
</evidence>
<keyword evidence="1" id="KW-0472">Membrane</keyword>